<sequence length="271" mass="30750">MGSYLPLQRDDPEEFSLDDVNKHPHLQQDEHPDVTSAVSESPGRSQMWTDWLLLLLSLLVAASSCALYASSSNRLAPRDARGLRMPDQLILPILMVPSGPMMIFPNYIIRANKAMPDGIYERGSHVVLSDNDTMFYQWHMRDSKYKTCYIDAVVPPSEELRAANKSYTSSGSLAAIQVWNVTTPTGRLTNLTWNTRPERLTLLGTVAFYPDEKRREMLELMDGWQLFPPTPRFACGEKRIETFEIVCEGCTLEFDQIFEPTPLAFDLLELG</sequence>
<protein>
    <recommendedName>
        <fullName evidence="3">Ubiquitin 3 binding protein But2 C-terminal domain-containing protein</fullName>
    </recommendedName>
</protein>
<evidence type="ECO:0000256" key="1">
    <source>
        <dbReference type="SAM" id="MobiDB-lite"/>
    </source>
</evidence>
<proteinExistence type="predicted"/>
<keyword evidence="5" id="KW-1185">Reference proteome</keyword>
<dbReference type="Proteomes" id="UP000194127">
    <property type="component" value="Unassembled WGS sequence"/>
</dbReference>
<reference evidence="4 5" key="1">
    <citation type="submission" date="2017-04" db="EMBL/GenBank/DDBJ databases">
        <title>Genome Sequence of the Model Brown-Rot Fungus Postia placenta SB12.</title>
        <authorList>
            <consortium name="DOE Joint Genome Institute"/>
            <person name="Gaskell J."/>
            <person name="Kersten P."/>
            <person name="Larrondo L.F."/>
            <person name="Canessa P."/>
            <person name="Martinez D."/>
            <person name="Hibbett D."/>
            <person name="Schmoll M."/>
            <person name="Kubicek C.P."/>
            <person name="Martinez A.T."/>
            <person name="Yadav J."/>
            <person name="Master E."/>
            <person name="Magnuson J.K."/>
            <person name="James T."/>
            <person name="Yaver D."/>
            <person name="Berka R."/>
            <person name="Labutti K."/>
            <person name="Lipzen A."/>
            <person name="Aerts A."/>
            <person name="Barry K."/>
            <person name="Henrissat B."/>
            <person name="Blanchette R."/>
            <person name="Grigoriev I."/>
            <person name="Cullen D."/>
        </authorList>
    </citation>
    <scope>NUCLEOTIDE SEQUENCE [LARGE SCALE GENOMIC DNA]</scope>
    <source>
        <strain evidence="4 5">MAD-698-R-SB12</strain>
    </source>
</reference>
<dbReference type="AlphaFoldDB" id="A0A1X6N4E5"/>
<evidence type="ECO:0000256" key="2">
    <source>
        <dbReference type="SAM" id="Phobius"/>
    </source>
</evidence>
<feature type="compositionally biased region" description="Basic and acidic residues" evidence="1">
    <location>
        <begin position="19"/>
        <end position="33"/>
    </location>
</feature>
<dbReference type="EMBL" id="KZ110595">
    <property type="protein sequence ID" value="OSX63303.1"/>
    <property type="molecule type" value="Genomic_DNA"/>
</dbReference>
<dbReference type="Pfam" id="PF09792">
    <property type="entry name" value="But2"/>
    <property type="match status" value="1"/>
</dbReference>
<feature type="transmembrane region" description="Helical" evidence="2">
    <location>
        <begin position="89"/>
        <end position="109"/>
    </location>
</feature>
<organism evidence="4 5">
    <name type="scientific">Postia placenta MAD-698-R-SB12</name>
    <dbReference type="NCBI Taxonomy" id="670580"/>
    <lineage>
        <taxon>Eukaryota</taxon>
        <taxon>Fungi</taxon>
        <taxon>Dikarya</taxon>
        <taxon>Basidiomycota</taxon>
        <taxon>Agaricomycotina</taxon>
        <taxon>Agaricomycetes</taxon>
        <taxon>Polyporales</taxon>
        <taxon>Adustoporiaceae</taxon>
        <taxon>Rhodonia</taxon>
    </lineage>
</organism>
<keyword evidence="2" id="KW-0472">Membrane</keyword>
<evidence type="ECO:0000259" key="3">
    <source>
        <dbReference type="Pfam" id="PF09792"/>
    </source>
</evidence>
<dbReference type="RefSeq" id="XP_024340097.1">
    <property type="nucleotide sequence ID" value="XM_024478825.1"/>
</dbReference>
<feature type="domain" description="Ubiquitin 3 binding protein But2 C-terminal" evidence="3">
    <location>
        <begin position="104"/>
        <end position="206"/>
    </location>
</feature>
<feature type="region of interest" description="Disordered" evidence="1">
    <location>
        <begin position="1"/>
        <end position="41"/>
    </location>
</feature>
<gene>
    <name evidence="4" type="ORF">POSPLADRAFT_1045672</name>
</gene>
<evidence type="ECO:0000313" key="4">
    <source>
        <dbReference type="EMBL" id="OSX63303.1"/>
    </source>
</evidence>
<dbReference type="GeneID" id="36323775"/>
<feature type="transmembrane region" description="Helical" evidence="2">
    <location>
        <begin position="51"/>
        <end position="69"/>
    </location>
</feature>
<dbReference type="InterPro" id="IPR018620">
    <property type="entry name" value="Ubiquitin3-bd_protein_But2_C"/>
</dbReference>
<accession>A0A1X6N4E5</accession>
<keyword evidence="2" id="KW-0812">Transmembrane</keyword>
<dbReference type="OrthoDB" id="8300214at2759"/>
<keyword evidence="2" id="KW-1133">Transmembrane helix</keyword>
<name>A0A1X6N4E5_9APHY</name>
<evidence type="ECO:0000313" key="5">
    <source>
        <dbReference type="Proteomes" id="UP000194127"/>
    </source>
</evidence>